<evidence type="ECO:0000256" key="11">
    <source>
        <dbReference type="ARBA" id="ARBA00022837"/>
    </source>
</evidence>
<organism evidence="17 18">
    <name type="scientific">Halobacillus yeomjeoni</name>
    <dbReference type="NCBI Taxonomy" id="311194"/>
    <lineage>
        <taxon>Bacteria</taxon>
        <taxon>Bacillati</taxon>
        <taxon>Bacillota</taxon>
        <taxon>Bacilli</taxon>
        <taxon>Bacillales</taxon>
        <taxon>Bacillaceae</taxon>
        <taxon>Halobacillus</taxon>
    </lineage>
</organism>
<feature type="active site" description="Charge relay system" evidence="12 13">
    <location>
        <position position="594"/>
    </location>
</feature>
<evidence type="ECO:0000256" key="5">
    <source>
        <dbReference type="ARBA" id="ARBA00022525"/>
    </source>
</evidence>
<comment type="caution">
    <text evidence="17">The sequence shown here is derived from an EMBL/GenBank/DDBJ whole genome shotgun (WGS) entry which is preliminary data.</text>
</comment>
<evidence type="ECO:0000256" key="12">
    <source>
        <dbReference type="PIRSR" id="PIRSR615500-1"/>
    </source>
</evidence>
<evidence type="ECO:0000256" key="2">
    <source>
        <dbReference type="ARBA" id="ARBA00004613"/>
    </source>
</evidence>
<dbReference type="Gene3D" id="3.40.50.200">
    <property type="entry name" value="Peptidase S8/S53 domain"/>
    <property type="match status" value="1"/>
</dbReference>
<dbReference type="Proteomes" id="UP000614490">
    <property type="component" value="Unassembled WGS sequence"/>
</dbReference>
<protein>
    <submittedName>
        <fullName evidence="17">S8 family serine peptidase</fullName>
    </submittedName>
</protein>
<reference evidence="17 18" key="1">
    <citation type="journal article" date="2005" name="Int. J. Syst. Evol. Microbiol.">
        <title>Halobacillus yeomjeoni sp. nov., isolated from a marine solar saltern in Korea.</title>
        <authorList>
            <person name="Yoon J.H."/>
            <person name="Kang S.J."/>
            <person name="Lee C.H."/>
            <person name="Oh H.W."/>
            <person name="Oh T.K."/>
        </authorList>
    </citation>
    <scope>NUCLEOTIDE SEQUENCE [LARGE SCALE GENOMIC DNA]</scope>
    <source>
        <strain evidence="17 18">KCTC 3957</strain>
    </source>
</reference>
<evidence type="ECO:0000256" key="4">
    <source>
        <dbReference type="ARBA" id="ARBA00022512"/>
    </source>
</evidence>
<dbReference type="Gene3D" id="2.60.40.10">
    <property type="entry name" value="Immunoglobulins"/>
    <property type="match status" value="2"/>
</dbReference>
<dbReference type="SUPFAM" id="SSF52025">
    <property type="entry name" value="PA domain"/>
    <property type="match status" value="1"/>
</dbReference>
<dbReference type="InterPro" id="IPR034216">
    <property type="entry name" value="C5a_Peptidase"/>
</dbReference>
<dbReference type="PRINTS" id="PR00723">
    <property type="entry name" value="SUBTILISIN"/>
</dbReference>
<comment type="similarity">
    <text evidence="3 13 14">Belongs to the peptidase S8 family.</text>
</comment>
<dbReference type="GO" id="GO:0004252">
    <property type="term" value="F:serine-type endopeptidase activity"/>
    <property type="evidence" value="ECO:0007669"/>
    <property type="project" value="UniProtKB-UniRule"/>
</dbReference>
<dbReference type="GO" id="GO:0016020">
    <property type="term" value="C:membrane"/>
    <property type="evidence" value="ECO:0007669"/>
    <property type="project" value="InterPro"/>
</dbReference>
<dbReference type="InterPro" id="IPR022398">
    <property type="entry name" value="Peptidase_S8_His-AS"/>
</dbReference>
<dbReference type="RefSeq" id="WP_197317337.1">
    <property type="nucleotide sequence ID" value="NZ_JADZSC010000002.1"/>
</dbReference>
<comment type="subcellular location">
    <subcellularLocation>
        <location evidence="2">Secreted</location>
    </subcellularLocation>
</comment>
<dbReference type="Gene3D" id="2.60.40.1710">
    <property type="entry name" value="Subtilisin-like superfamily"/>
    <property type="match status" value="1"/>
</dbReference>
<evidence type="ECO:0000259" key="16">
    <source>
        <dbReference type="PROSITE" id="PS51272"/>
    </source>
</evidence>
<dbReference type="PROSITE" id="PS51272">
    <property type="entry name" value="SLH"/>
    <property type="match status" value="3"/>
</dbReference>
<keyword evidence="9 13" id="KW-0378">Hydrolase</keyword>
<dbReference type="GO" id="GO:0006508">
    <property type="term" value="P:proteolysis"/>
    <property type="evidence" value="ECO:0007669"/>
    <property type="project" value="UniProtKB-KW"/>
</dbReference>
<dbReference type="PANTHER" id="PTHR43806:SF11">
    <property type="entry name" value="CEREVISIN-RELATED"/>
    <property type="match status" value="1"/>
</dbReference>
<gene>
    <name evidence="17" type="ORF">H0267_10880</name>
</gene>
<dbReference type="InterPro" id="IPR010435">
    <property type="entry name" value="C5a/SBT2-like_Fn3"/>
</dbReference>
<dbReference type="Pfam" id="PF06280">
    <property type="entry name" value="fn3_5"/>
    <property type="match status" value="1"/>
</dbReference>
<sequence>MNLKKSIVLFLIFMMAFSNAAFAAVPQSALKEAAKPQKQTGNVFEEKNKEKEFGPDDEVRIIVELEDEPTIYSAQSLGKSFSELSDKNKKKLQAAALEAQSLVKQSIKKQSIPMDYKQSFTTVFNGFSGTVDYKSIQLIEKLPNVGKVHIANEYERPAEEPEMLYSKELVKAQQTWQDYGYKGEGMVVGVIDTGIDPDHKDMVLSDGTETAITKEQVDTLKAGGSLDGKFFTDKVPFGYNYADENDTVLDLGPGASMHGMHVSGTVGANGDEDKGGIMGVAPEAQILGLKVFGNDPEMPSTWGDIYIKAIDDAILLGADVINMSLGSTASFVDEADPEQQAVARAVENGVMMSISAGNSADFGEGFADPFASNPDIGVVGAPGLSTDSLQVASFENQYLMLDGFNKQVDGNPGESVAFLSASDVHPTSLGDGFIEVEYAGLGRLPGDSDANPDANDFEGVDLEGKIALIQRGEMTFVKKTLNAQERGAAGVIIFNHSAGYVSMASDSSINIPQLFILKTDGELMRDQIQDGKTVEIAFKGEEVKSLNPENGKMSGFTSWGVTPNLDFKPEITAPGGNILSTLQDDQYGMMSGTSMAAPHVSGGSALMMQRVDEEFGLTGSGRVVMSKNILMNTSVPQTDKGTYNAYFNLGLDYSPRRQGAGLMDLHAAMSTPVVATEKNSGLGKVALKEMATKESFTLELENVTDENQVYNVDGSVQTDLVLGGSMYEGETQGIYKDGTISEDAPWQGEFPIEITSPNGSKVKDDYQVIVPANSKVEVNVTIDLENTVDWAYNKPLNEIFENGHFVEGFIKFVDPNDTNPTLNVPYVGFHGEWDDAPVVDATIYDKEDPSFYGETALLTLDRDAGLLPLGVDPLLGEDDELVGDEDRISFSPNGDGTHELALPSLSFLRNAKQVAFNVLDEDGNKLRTIRTLDEVRKNYFDGGAAPTSKIYGQAAWDGKVKGKVVEDGQYFYEVKSVIDFPDAEWQSQTIPVTVDTQAPSLEVTFDKDTGEVSWDAFDELSGLAFFDIIVNGESVLEKPLAADVDSYTLKEMKGIEGVKVAATDYAGNTATESTNEDTDDAVPGLHVLTPEALSTTNDKEVAVTGYVKDDSKVTSLTMNGKEAKLAWNAKEQRYDFSETLTYKTDGVKEIKFHAVDESGNDISFKRMFILDSTSPELAVEGPHTSKEKQVDLTFTMKDNFDDLRLFIDGSEVFKNVFKEPFEKRAAEETYTHSVTLEEGQNTFEVKLVDLGGNETVQKVTVYQSNDGPKNFDDVSSSFWGKGAIEKLNVAGVINGYPNGDFGINDKITRRDAARMIVRALKLDTTNVKDPGLEDVGQNDPAYKEIAAIAASGIMVGNPDGFFNPDGLLTRAEMAKVVVEAYNLSGSTQDRFPDVPLKHWAFDYINTLAANGISEGYPNGEFGLDNKTTRTEFAMFLARAEDDRFKTN</sequence>
<dbReference type="InterPro" id="IPR015500">
    <property type="entry name" value="Peptidase_S8_subtilisin-rel"/>
</dbReference>
<dbReference type="EMBL" id="JADZSC010000002">
    <property type="protein sequence ID" value="MBH0230720.1"/>
    <property type="molecule type" value="Genomic_DNA"/>
</dbReference>
<dbReference type="InterPro" id="IPR000209">
    <property type="entry name" value="Peptidase_S8/S53_dom"/>
</dbReference>
<dbReference type="InterPro" id="IPR046450">
    <property type="entry name" value="PA_dom_sf"/>
</dbReference>
<keyword evidence="8" id="KW-0677">Repeat</keyword>
<comment type="cofactor">
    <cofactor evidence="1">
        <name>Ca(2+)</name>
        <dbReference type="ChEBI" id="CHEBI:29108"/>
    </cofactor>
</comment>
<feature type="chain" id="PRO_5037349141" evidence="15">
    <location>
        <begin position="24"/>
        <end position="1447"/>
    </location>
</feature>
<accession>A0A931HVT1</accession>
<dbReference type="GO" id="GO:0005576">
    <property type="term" value="C:extracellular region"/>
    <property type="evidence" value="ECO:0007669"/>
    <property type="project" value="UniProtKB-SubCell"/>
</dbReference>
<dbReference type="InterPro" id="IPR050131">
    <property type="entry name" value="Peptidase_S8_subtilisin-like"/>
</dbReference>
<evidence type="ECO:0000256" key="7">
    <source>
        <dbReference type="ARBA" id="ARBA00022729"/>
    </source>
</evidence>
<evidence type="ECO:0000256" key="15">
    <source>
        <dbReference type="SAM" id="SignalP"/>
    </source>
</evidence>
<feature type="active site" description="Charge relay system" evidence="12 13">
    <location>
        <position position="258"/>
    </location>
</feature>
<keyword evidence="10 13" id="KW-0720">Serine protease</keyword>
<proteinExistence type="inferred from homology"/>
<evidence type="ECO:0000256" key="9">
    <source>
        <dbReference type="ARBA" id="ARBA00022801"/>
    </source>
</evidence>
<dbReference type="CDD" id="cd07475">
    <property type="entry name" value="Peptidases_S8_C5a_Peptidase"/>
    <property type="match status" value="1"/>
</dbReference>
<feature type="domain" description="SLH" evidence="16">
    <location>
        <begin position="1387"/>
        <end position="1447"/>
    </location>
</feature>
<evidence type="ECO:0000313" key="18">
    <source>
        <dbReference type="Proteomes" id="UP000614490"/>
    </source>
</evidence>
<dbReference type="Pfam" id="PF00395">
    <property type="entry name" value="SLH"/>
    <property type="match status" value="3"/>
</dbReference>
<dbReference type="InterPro" id="IPR036852">
    <property type="entry name" value="Peptidase_S8/S53_dom_sf"/>
</dbReference>
<dbReference type="PROSITE" id="PS00138">
    <property type="entry name" value="SUBTILASE_SER"/>
    <property type="match status" value="1"/>
</dbReference>
<evidence type="ECO:0000256" key="8">
    <source>
        <dbReference type="ARBA" id="ARBA00022737"/>
    </source>
</evidence>
<dbReference type="PROSITE" id="PS00137">
    <property type="entry name" value="SUBTILASE_HIS"/>
    <property type="match status" value="1"/>
</dbReference>
<evidence type="ECO:0000256" key="3">
    <source>
        <dbReference type="ARBA" id="ARBA00011073"/>
    </source>
</evidence>
<evidence type="ECO:0000256" key="14">
    <source>
        <dbReference type="RuleBase" id="RU003355"/>
    </source>
</evidence>
<evidence type="ECO:0000256" key="10">
    <source>
        <dbReference type="ARBA" id="ARBA00022825"/>
    </source>
</evidence>
<keyword evidence="18" id="KW-1185">Reference proteome</keyword>
<dbReference type="InterPro" id="IPR003137">
    <property type="entry name" value="PA_domain"/>
</dbReference>
<dbReference type="CDD" id="cd02133">
    <property type="entry name" value="PA_C5a_like"/>
    <property type="match status" value="1"/>
</dbReference>
<keyword evidence="5" id="KW-0964">Secreted</keyword>
<dbReference type="PROSITE" id="PS51892">
    <property type="entry name" value="SUBTILASE"/>
    <property type="match status" value="1"/>
</dbReference>
<dbReference type="PANTHER" id="PTHR43806">
    <property type="entry name" value="PEPTIDASE S8"/>
    <property type="match status" value="1"/>
</dbReference>
<dbReference type="PROSITE" id="PS00136">
    <property type="entry name" value="SUBTILASE_ASP"/>
    <property type="match status" value="1"/>
</dbReference>
<evidence type="ECO:0000256" key="6">
    <source>
        <dbReference type="ARBA" id="ARBA00022670"/>
    </source>
</evidence>
<dbReference type="InterPro" id="IPR001119">
    <property type="entry name" value="SLH_dom"/>
</dbReference>
<dbReference type="Pfam" id="PF02225">
    <property type="entry name" value="PA"/>
    <property type="match status" value="1"/>
</dbReference>
<dbReference type="Pfam" id="PF00082">
    <property type="entry name" value="Peptidase_S8"/>
    <property type="match status" value="1"/>
</dbReference>
<dbReference type="Gene3D" id="2.60.40.4070">
    <property type="match status" value="1"/>
</dbReference>
<evidence type="ECO:0000256" key="13">
    <source>
        <dbReference type="PROSITE-ProRule" id="PRU01240"/>
    </source>
</evidence>
<dbReference type="SUPFAM" id="SSF52743">
    <property type="entry name" value="Subtilisin-like"/>
    <property type="match status" value="1"/>
</dbReference>
<dbReference type="InterPro" id="IPR013783">
    <property type="entry name" value="Ig-like_fold"/>
</dbReference>
<name>A0A931HVT1_9BACI</name>
<keyword evidence="6 13" id="KW-0645">Protease</keyword>
<feature type="domain" description="SLH" evidence="16">
    <location>
        <begin position="1332"/>
        <end position="1386"/>
    </location>
</feature>
<keyword evidence="4" id="KW-0134">Cell wall</keyword>
<evidence type="ECO:0000256" key="1">
    <source>
        <dbReference type="ARBA" id="ARBA00001913"/>
    </source>
</evidence>
<dbReference type="InterPro" id="IPR023828">
    <property type="entry name" value="Peptidase_S8_Ser-AS"/>
</dbReference>
<feature type="signal peptide" evidence="15">
    <location>
        <begin position="1"/>
        <end position="23"/>
    </location>
</feature>
<dbReference type="Gene3D" id="3.50.30.30">
    <property type="match status" value="1"/>
</dbReference>
<evidence type="ECO:0000313" key="17">
    <source>
        <dbReference type="EMBL" id="MBH0230720.1"/>
    </source>
</evidence>
<feature type="domain" description="SLH" evidence="16">
    <location>
        <begin position="1267"/>
        <end position="1330"/>
    </location>
</feature>
<keyword evidence="11" id="KW-0106">Calcium</keyword>
<dbReference type="InterPro" id="IPR023827">
    <property type="entry name" value="Peptidase_S8_Asp-AS"/>
</dbReference>
<feature type="active site" description="Charge relay system" evidence="12 13">
    <location>
        <position position="192"/>
    </location>
</feature>
<keyword evidence="7 15" id="KW-0732">Signal</keyword>